<organism evidence="2 3">
    <name type="scientific">Portunus trituberculatus</name>
    <name type="common">Swimming crab</name>
    <name type="synonym">Neptunus trituberculatus</name>
    <dbReference type="NCBI Taxonomy" id="210409"/>
    <lineage>
        <taxon>Eukaryota</taxon>
        <taxon>Metazoa</taxon>
        <taxon>Ecdysozoa</taxon>
        <taxon>Arthropoda</taxon>
        <taxon>Crustacea</taxon>
        <taxon>Multicrustacea</taxon>
        <taxon>Malacostraca</taxon>
        <taxon>Eumalacostraca</taxon>
        <taxon>Eucarida</taxon>
        <taxon>Decapoda</taxon>
        <taxon>Pleocyemata</taxon>
        <taxon>Brachyura</taxon>
        <taxon>Eubrachyura</taxon>
        <taxon>Portunoidea</taxon>
        <taxon>Portunidae</taxon>
        <taxon>Portuninae</taxon>
        <taxon>Portunus</taxon>
    </lineage>
</organism>
<evidence type="ECO:0000256" key="1">
    <source>
        <dbReference type="SAM" id="MobiDB-lite"/>
    </source>
</evidence>
<keyword evidence="3" id="KW-1185">Reference proteome</keyword>
<name>A0A5B7HJY2_PORTR</name>
<feature type="region of interest" description="Disordered" evidence="1">
    <location>
        <begin position="33"/>
        <end position="70"/>
    </location>
</feature>
<proteinExistence type="predicted"/>
<feature type="compositionally biased region" description="Gly residues" evidence="1">
    <location>
        <begin position="59"/>
        <end position="70"/>
    </location>
</feature>
<dbReference type="AlphaFoldDB" id="A0A5B7HJY2"/>
<dbReference type="OrthoDB" id="6371899at2759"/>
<comment type="caution">
    <text evidence="2">The sequence shown here is derived from an EMBL/GenBank/DDBJ whole genome shotgun (WGS) entry which is preliminary data.</text>
</comment>
<reference evidence="2 3" key="1">
    <citation type="submission" date="2019-05" db="EMBL/GenBank/DDBJ databases">
        <title>Another draft genome of Portunus trituberculatus and its Hox gene families provides insights of decapod evolution.</title>
        <authorList>
            <person name="Jeong J.-H."/>
            <person name="Song I."/>
            <person name="Kim S."/>
            <person name="Choi T."/>
            <person name="Kim D."/>
            <person name="Ryu S."/>
            <person name="Kim W."/>
        </authorList>
    </citation>
    <scope>NUCLEOTIDE SEQUENCE [LARGE SCALE GENOMIC DNA]</scope>
    <source>
        <tissue evidence="2">Muscle</tissue>
    </source>
</reference>
<sequence length="128" mass="12809">MPYVPCSCSCATNPLTPFVQQVASYQRYEEDATSLYGSSSPEATERTRLTTSSNTSASKGGGGAAAVTGRGGGSLGVNLLRGGLGGSGGAVVGGGAAASLPIVEAGEQDLRRQTTVRLFMSGSPEVSF</sequence>
<accession>A0A5B7HJY2</accession>
<dbReference type="EMBL" id="VSRR010028569">
    <property type="protein sequence ID" value="MPC68904.1"/>
    <property type="molecule type" value="Genomic_DNA"/>
</dbReference>
<evidence type="ECO:0000313" key="3">
    <source>
        <dbReference type="Proteomes" id="UP000324222"/>
    </source>
</evidence>
<evidence type="ECO:0000313" key="2">
    <source>
        <dbReference type="EMBL" id="MPC68904.1"/>
    </source>
</evidence>
<gene>
    <name evidence="2" type="ORF">E2C01_063115</name>
</gene>
<protein>
    <submittedName>
        <fullName evidence="2">Uncharacterized protein</fullName>
    </submittedName>
</protein>
<dbReference type="Proteomes" id="UP000324222">
    <property type="component" value="Unassembled WGS sequence"/>
</dbReference>